<evidence type="ECO:0000256" key="1">
    <source>
        <dbReference type="ARBA" id="ARBA00010928"/>
    </source>
</evidence>
<dbReference type="InterPro" id="IPR000683">
    <property type="entry name" value="Gfo/Idh/MocA-like_OxRdtase_N"/>
</dbReference>
<feature type="domain" description="Gfo/Idh/MocA-like oxidoreductase C-terminal" evidence="6">
    <location>
        <begin position="136"/>
        <end position="319"/>
    </location>
</feature>
<dbReference type="OrthoDB" id="9792085at2"/>
<dbReference type="Gene3D" id="3.40.50.720">
    <property type="entry name" value="NAD(P)-binding Rossmann-like Domain"/>
    <property type="match status" value="1"/>
</dbReference>
<dbReference type="GO" id="GO:0000166">
    <property type="term" value="F:nucleotide binding"/>
    <property type="evidence" value="ECO:0007669"/>
    <property type="project" value="InterPro"/>
</dbReference>
<keyword evidence="8" id="KW-1185">Reference proteome</keyword>
<dbReference type="Gene3D" id="3.30.360.10">
    <property type="entry name" value="Dihydrodipicolinate Reductase, domain 2"/>
    <property type="match status" value="1"/>
</dbReference>
<comment type="function">
    <text evidence="4">Involved in the oxidation of myo-inositol (MI) to 2-keto-myo-inositol (2KMI or 2-inosose).</text>
</comment>
<dbReference type="Pfam" id="PF01408">
    <property type="entry name" value="GFO_IDH_MocA"/>
    <property type="match status" value="1"/>
</dbReference>
<protein>
    <recommendedName>
        <fullName evidence="4">Inositol 2-dehydrogenase</fullName>
        <ecNumber evidence="4">1.1.1.18</ecNumber>
    </recommendedName>
    <alternativeName>
        <fullName evidence="4">Myo-inositol 2-dehydrogenase</fullName>
        <shortName evidence="4">MI 2-dehydrogenase</shortName>
    </alternativeName>
</protein>
<dbReference type="RefSeq" id="WP_123201877.1">
    <property type="nucleotide sequence ID" value="NZ_RJMB01000013.1"/>
</dbReference>
<evidence type="ECO:0000313" key="7">
    <source>
        <dbReference type="EMBL" id="RNL84045.1"/>
    </source>
</evidence>
<name>A0A3N0E878_9ACTN</name>
<dbReference type="GO" id="GO:0019310">
    <property type="term" value="P:inositol catabolic process"/>
    <property type="evidence" value="ECO:0007669"/>
    <property type="project" value="UniProtKB-UniRule"/>
</dbReference>
<dbReference type="AlphaFoldDB" id="A0A3N0E878"/>
<dbReference type="InterPro" id="IPR036291">
    <property type="entry name" value="NAD(P)-bd_dom_sf"/>
</dbReference>
<dbReference type="PANTHER" id="PTHR43593:SF1">
    <property type="entry name" value="INOSITOL 2-DEHYDROGENASE"/>
    <property type="match status" value="1"/>
</dbReference>
<evidence type="ECO:0000313" key="8">
    <source>
        <dbReference type="Proteomes" id="UP000269198"/>
    </source>
</evidence>
<evidence type="ECO:0000259" key="6">
    <source>
        <dbReference type="Pfam" id="PF02894"/>
    </source>
</evidence>
<dbReference type="Pfam" id="PF02894">
    <property type="entry name" value="GFO_IDH_MocA_C"/>
    <property type="match status" value="1"/>
</dbReference>
<comment type="catalytic activity">
    <reaction evidence="4">
        <text>myo-inositol + NAD(+) = scyllo-inosose + NADH + H(+)</text>
        <dbReference type="Rhea" id="RHEA:16949"/>
        <dbReference type="ChEBI" id="CHEBI:15378"/>
        <dbReference type="ChEBI" id="CHEBI:17268"/>
        <dbReference type="ChEBI" id="CHEBI:17811"/>
        <dbReference type="ChEBI" id="CHEBI:57540"/>
        <dbReference type="ChEBI" id="CHEBI:57945"/>
        <dbReference type="EC" id="1.1.1.18"/>
    </reaction>
</comment>
<dbReference type="SUPFAM" id="SSF51735">
    <property type="entry name" value="NAD(P)-binding Rossmann-fold domains"/>
    <property type="match status" value="1"/>
</dbReference>
<organism evidence="7 8">
    <name type="scientific">Halostreptopolyspora alba</name>
    <dbReference type="NCBI Taxonomy" id="2487137"/>
    <lineage>
        <taxon>Bacteria</taxon>
        <taxon>Bacillati</taxon>
        <taxon>Actinomycetota</taxon>
        <taxon>Actinomycetes</taxon>
        <taxon>Streptosporangiales</taxon>
        <taxon>Nocardiopsidaceae</taxon>
        <taxon>Halostreptopolyspora</taxon>
    </lineage>
</organism>
<dbReference type="SUPFAM" id="SSF55347">
    <property type="entry name" value="Glyceraldehyde-3-phosphate dehydrogenase-like, C-terminal domain"/>
    <property type="match status" value="1"/>
</dbReference>
<comment type="caution">
    <text evidence="7">The sequence shown here is derived from an EMBL/GenBank/DDBJ whole genome shotgun (WGS) entry which is preliminary data.</text>
</comment>
<sequence>MTVKVGVVGAGMIGADHVRRLTSVVNGAEVTAVTDIDTDRAAEVAASAGARVAPSGREVIGAADVDAVLVASWGPAHAESVLAAIDAGTPVFCEKPLATTIEDCVRIVDAETRHGRRLVQVGFMRRYDAGYRAMRRAVAAGEIGTPLMAHCAHRNPTVPESYHSEMATHDTAIHEIDAVRWLLDDEIASARVLRPRRTTRRFDHLQDPQVMLFEMLSGARVDVEVFVNCQYGYDIRCEVVGETGTVQLADPEQPLVRSQGRAHTLVPQHWKDRFGAAYDLEIQEWVDSVAAGRAAGPSAWDGYAAAMIGDATVRALHSGDLVGAGVGDRPDLYERAADET</sequence>
<comment type="subunit">
    <text evidence="4">Homotetramer.</text>
</comment>
<comment type="similarity">
    <text evidence="1 4">Belongs to the Gfo/Idh/MocA family.</text>
</comment>
<dbReference type="HAMAP" id="MF_01671">
    <property type="entry name" value="IolG"/>
    <property type="match status" value="1"/>
</dbReference>
<dbReference type="InterPro" id="IPR004104">
    <property type="entry name" value="Gfo/Idh/MocA-like_OxRdtase_C"/>
</dbReference>
<accession>A0A3N0E878</accession>
<dbReference type="InterPro" id="IPR023794">
    <property type="entry name" value="MI/DCI_dehydrogenase"/>
</dbReference>
<keyword evidence="2 4" id="KW-0560">Oxidoreductase</keyword>
<dbReference type="Proteomes" id="UP000269198">
    <property type="component" value="Unassembled WGS sequence"/>
</dbReference>
<evidence type="ECO:0000256" key="2">
    <source>
        <dbReference type="ARBA" id="ARBA00023002"/>
    </source>
</evidence>
<proteinExistence type="inferred from homology"/>
<reference evidence="7 8" key="1">
    <citation type="submission" date="2018-11" db="EMBL/GenBank/DDBJ databases">
        <title>The genome draft of YIM 96095.</title>
        <authorList>
            <person name="Tang S.-K."/>
            <person name="Chunyu W.-X."/>
            <person name="Feng Y.-Z."/>
        </authorList>
    </citation>
    <scope>NUCLEOTIDE SEQUENCE [LARGE SCALE GENOMIC DNA]</scope>
    <source>
        <strain evidence="7 8">YIM 96095</strain>
    </source>
</reference>
<dbReference type="GO" id="GO:0050112">
    <property type="term" value="F:inositol 2-dehydrogenase (NAD+) activity"/>
    <property type="evidence" value="ECO:0007669"/>
    <property type="project" value="UniProtKB-UniRule"/>
</dbReference>
<evidence type="ECO:0000256" key="4">
    <source>
        <dbReference type="HAMAP-Rule" id="MF_01671"/>
    </source>
</evidence>
<keyword evidence="3 4" id="KW-0520">NAD</keyword>
<gene>
    <name evidence="4" type="primary">iolG</name>
    <name evidence="7" type="ORF">EFW17_13725</name>
</gene>
<evidence type="ECO:0000259" key="5">
    <source>
        <dbReference type="Pfam" id="PF01408"/>
    </source>
</evidence>
<dbReference type="PANTHER" id="PTHR43593">
    <property type="match status" value="1"/>
</dbReference>
<dbReference type="EC" id="1.1.1.18" evidence="4"/>
<dbReference type="EMBL" id="RJMB01000013">
    <property type="protein sequence ID" value="RNL84045.1"/>
    <property type="molecule type" value="Genomic_DNA"/>
</dbReference>
<evidence type="ECO:0000256" key="3">
    <source>
        <dbReference type="ARBA" id="ARBA00023027"/>
    </source>
</evidence>
<feature type="domain" description="Gfo/Idh/MocA-like oxidoreductase N-terminal" evidence="5">
    <location>
        <begin position="3"/>
        <end position="123"/>
    </location>
</feature>
<dbReference type="InterPro" id="IPR050424">
    <property type="entry name" value="Gfo-Idh-MocA_inositol_DH"/>
</dbReference>